<sequence>MMILDKFSLAEQVGIVTGSGQGLGKAFARAYAEAGADVAIAEFNTTTGPETAKEIQELGRRSLFIETDVTNKASVEAMVAKTVEEFGKLDFIMNNAGIVSWKEAEDVSEEEWLSVIDVNLNGVFYCCQAAARQMMKQGGGRIINIASMSGLIINQPQNQASYNVSKAGVVHLTKSLATEWAKHNIRVNSISPGYMEGPLAAPLMKDPNYGPKWMDGTPMGRPGKPEELCGVAVLLASEASSFMTGANVVIDGGYTIL</sequence>
<gene>
    <name evidence="3" type="ORF">CSA56_06970</name>
</gene>
<dbReference type="PRINTS" id="PR00080">
    <property type="entry name" value="SDRFAMILY"/>
</dbReference>
<dbReference type="NCBIfam" id="NF005559">
    <property type="entry name" value="PRK07231.1"/>
    <property type="match status" value="1"/>
</dbReference>
<dbReference type="EMBL" id="PDSK01000078">
    <property type="protein sequence ID" value="PIE34708.1"/>
    <property type="molecule type" value="Genomic_DNA"/>
</dbReference>
<evidence type="ECO:0000313" key="3">
    <source>
        <dbReference type="EMBL" id="PIE34708.1"/>
    </source>
</evidence>
<reference evidence="3 4" key="1">
    <citation type="submission" date="2017-10" db="EMBL/GenBank/DDBJ databases">
        <title>Novel microbial diversity and functional potential in the marine mammal oral microbiome.</title>
        <authorList>
            <person name="Dudek N.K."/>
            <person name="Sun C.L."/>
            <person name="Burstein D."/>
            <person name="Kantor R.S."/>
            <person name="Aliaga Goltsman D.S."/>
            <person name="Bik E.M."/>
            <person name="Thomas B.C."/>
            <person name="Banfield J.F."/>
            <person name="Relman D.A."/>
        </authorList>
    </citation>
    <scope>NUCLEOTIDE SEQUENCE [LARGE SCALE GENOMIC DNA]</scope>
    <source>
        <strain evidence="3">DOLJORAL78_47_16</strain>
    </source>
</reference>
<dbReference type="Pfam" id="PF13561">
    <property type="entry name" value="adh_short_C2"/>
    <property type="match status" value="1"/>
</dbReference>
<dbReference type="GO" id="GO:0016616">
    <property type="term" value="F:oxidoreductase activity, acting on the CH-OH group of donors, NAD or NADP as acceptor"/>
    <property type="evidence" value="ECO:0007669"/>
    <property type="project" value="UniProtKB-ARBA"/>
</dbReference>
<evidence type="ECO:0000313" key="4">
    <source>
        <dbReference type="Proteomes" id="UP000230821"/>
    </source>
</evidence>
<dbReference type="FunFam" id="3.40.50.720:FF:000240">
    <property type="entry name" value="SDR family oxidoreductase"/>
    <property type="match status" value="1"/>
</dbReference>
<comment type="similarity">
    <text evidence="1">Belongs to the short-chain dehydrogenases/reductases (SDR) family.</text>
</comment>
<dbReference type="InterPro" id="IPR036291">
    <property type="entry name" value="NAD(P)-bd_dom_sf"/>
</dbReference>
<dbReference type="PROSITE" id="PS00061">
    <property type="entry name" value="ADH_SHORT"/>
    <property type="match status" value="1"/>
</dbReference>
<dbReference type="PANTHER" id="PTHR42760:SF115">
    <property type="entry name" value="3-OXOACYL-[ACYL-CARRIER-PROTEIN] REDUCTASE FABG"/>
    <property type="match status" value="1"/>
</dbReference>
<evidence type="ECO:0000256" key="1">
    <source>
        <dbReference type="ARBA" id="ARBA00006484"/>
    </source>
</evidence>
<proteinExistence type="inferred from homology"/>
<dbReference type="SUPFAM" id="SSF51735">
    <property type="entry name" value="NAD(P)-binding Rossmann-fold domains"/>
    <property type="match status" value="1"/>
</dbReference>
<organism evidence="3 4">
    <name type="scientific">candidate division KSB3 bacterium</name>
    <dbReference type="NCBI Taxonomy" id="2044937"/>
    <lineage>
        <taxon>Bacteria</taxon>
        <taxon>candidate division KSB3</taxon>
    </lineage>
</organism>
<dbReference type="GO" id="GO:0005975">
    <property type="term" value="P:carbohydrate metabolic process"/>
    <property type="evidence" value="ECO:0007669"/>
    <property type="project" value="UniProtKB-ARBA"/>
</dbReference>
<accession>A0A2G6KGC0</accession>
<dbReference type="AlphaFoldDB" id="A0A2G6KGC0"/>
<dbReference type="InterPro" id="IPR002347">
    <property type="entry name" value="SDR_fam"/>
</dbReference>
<dbReference type="PRINTS" id="PR00081">
    <property type="entry name" value="GDHRDH"/>
</dbReference>
<protein>
    <submittedName>
        <fullName evidence="3">Short-chain dehydrogenase</fullName>
    </submittedName>
</protein>
<evidence type="ECO:0000256" key="2">
    <source>
        <dbReference type="ARBA" id="ARBA00023002"/>
    </source>
</evidence>
<name>A0A2G6KGC0_9BACT</name>
<dbReference type="InterPro" id="IPR020904">
    <property type="entry name" value="Sc_DH/Rdtase_CS"/>
</dbReference>
<dbReference type="Proteomes" id="UP000230821">
    <property type="component" value="Unassembled WGS sequence"/>
</dbReference>
<keyword evidence="2" id="KW-0560">Oxidoreductase</keyword>
<dbReference type="PANTHER" id="PTHR42760">
    <property type="entry name" value="SHORT-CHAIN DEHYDROGENASES/REDUCTASES FAMILY MEMBER"/>
    <property type="match status" value="1"/>
</dbReference>
<comment type="caution">
    <text evidence="3">The sequence shown here is derived from an EMBL/GenBank/DDBJ whole genome shotgun (WGS) entry which is preliminary data.</text>
</comment>
<dbReference type="Gene3D" id="3.40.50.720">
    <property type="entry name" value="NAD(P)-binding Rossmann-like Domain"/>
    <property type="match status" value="1"/>
</dbReference>